<accession>A0A0F7UL58</accession>
<proteinExistence type="inferred from homology"/>
<evidence type="ECO:0000256" key="2">
    <source>
        <dbReference type="SAM" id="Phobius"/>
    </source>
</evidence>
<dbReference type="InterPro" id="IPR036249">
    <property type="entry name" value="Thioredoxin-like_sf"/>
</dbReference>
<keyword evidence="2" id="KW-0472">Membrane</keyword>
<keyword evidence="2" id="KW-0812">Transmembrane</keyword>
<dbReference type="Gene3D" id="3.40.30.10">
    <property type="entry name" value="Glutaredoxin"/>
    <property type="match status" value="2"/>
</dbReference>
<dbReference type="GO" id="GO:0006457">
    <property type="term" value="P:protein folding"/>
    <property type="evidence" value="ECO:0007669"/>
    <property type="project" value="TreeGrafter"/>
</dbReference>
<comment type="similarity">
    <text evidence="1">Belongs to the protein disulfide isomerase family.</text>
</comment>
<feature type="domain" description="Thioredoxin" evidence="3">
    <location>
        <begin position="109"/>
        <end position="212"/>
    </location>
</feature>
<evidence type="ECO:0000259" key="3">
    <source>
        <dbReference type="Pfam" id="PF00085"/>
    </source>
</evidence>
<keyword evidence="4" id="KW-0413">Isomerase</keyword>
<dbReference type="InterPro" id="IPR013766">
    <property type="entry name" value="Thioredoxin_domain"/>
</dbReference>
<protein>
    <submittedName>
        <fullName evidence="4">Protein disulfide isomerase, putative</fullName>
    </submittedName>
</protein>
<dbReference type="AlphaFoldDB" id="A0A0F7UL58"/>
<dbReference type="CDD" id="cd02961">
    <property type="entry name" value="PDI_a_family"/>
    <property type="match status" value="1"/>
</dbReference>
<dbReference type="PANTHER" id="PTHR18929">
    <property type="entry name" value="PROTEIN DISULFIDE ISOMERASE"/>
    <property type="match status" value="1"/>
</dbReference>
<evidence type="ECO:0000313" key="4">
    <source>
        <dbReference type="EMBL" id="CEL70864.1"/>
    </source>
</evidence>
<evidence type="ECO:0000256" key="1">
    <source>
        <dbReference type="ARBA" id="ARBA00006347"/>
    </source>
</evidence>
<gene>
    <name evidence="4" type="ORF">BN1204_065350</name>
</gene>
<dbReference type="GO" id="GO:0003756">
    <property type="term" value="F:protein disulfide isomerase activity"/>
    <property type="evidence" value="ECO:0007669"/>
    <property type="project" value="TreeGrafter"/>
</dbReference>
<dbReference type="SUPFAM" id="SSF52833">
    <property type="entry name" value="Thioredoxin-like"/>
    <property type="match status" value="2"/>
</dbReference>
<feature type="transmembrane region" description="Helical" evidence="2">
    <location>
        <begin position="20"/>
        <end position="42"/>
    </location>
</feature>
<dbReference type="GO" id="GO:0005783">
    <property type="term" value="C:endoplasmic reticulum"/>
    <property type="evidence" value="ECO:0007669"/>
    <property type="project" value="TreeGrafter"/>
</dbReference>
<sequence length="603" mass="68344">MTRQLKAVVLALPSRSRQLFVNFSFLLVACFIGCVIITFHGLDIRPSGEAGATSSPRVLGAEAAVKRKRVLHAVRDPATGKVIYPEKKFLSEKTKTAASPASNAPPIRQLDKASFSSFLDERGQVLVYFYGDERCTKCKATGPEIDDINSGLAKYFFSTSLAQVDVSKHPELAQDQDIAQVPALVFYGEGSKGVPEQYRGKLRANRVFDWLRRQDGSFYRDLVVVRRHQKAPMSVEDEERILKKAAANSPFTTVIAYTVPGSPKDKLIKDIAHEGDAMRGTLFHFIPVTDFRKSKIEIYKAKLPYDLYEDEDIIDYAAQKWSKNEIKRSIYTAFDRIIYPDTDEYVDNLAKTKALATILYDATTSDYQEYVDVLLQHARDMKDKLVFTFANQRDSKEMLQFMGFDSGWPTLMITETAEQGRKNVLKAGSYTFSAGPKKFVLKGPFNWGAFDQFFKNFANKRLPAAFRSNLPPVRSAEHEEAAIQDMCHYSLKTALRGLGKWIFVLYYDEKGCSACAEAMKVFVTVGKRVKKWTVKDVMVARYPSDLNDPIDPAATLPRPMLIAYPPDGDKLEKHIVYEGEFVEELVIEFMKGEIRKRWKRAEL</sequence>
<organism evidence="4">
    <name type="scientific">Neospora caninum (strain Liverpool)</name>
    <dbReference type="NCBI Taxonomy" id="572307"/>
    <lineage>
        <taxon>Eukaryota</taxon>
        <taxon>Sar</taxon>
        <taxon>Alveolata</taxon>
        <taxon>Apicomplexa</taxon>
        <taxon>Conoidasida</taxon>
        <taxon>Coccidia</taxon>
        <taxon>Eucoccidiorida</taxon>
        <taxon>Eimeriorina</taxon>
        <taxon>Sarcocystidae</taxon>
        <taxon>Neospora</taxon>
    </lineage>
</organism>
<reference evidence="4" key="1">
    <citation type="journal article" date="2015" name="PLoS ONE">
        <title>Comprehensive Evaluation of Toxoplasma gondii VEG and Neospora caninum LIV Genomes with Tachyzoite Stage Transcriptome and Proteome Defines Novel Transcript Features.</title>
        <authorList>
            <person name="Ramaprasad A."/>
            <person name="Mourier T."/>
            <person name="Naeem R."/>
            <person name="Malas T.B."/>
            <person name="Moussa E."/>
            <person name="Panigrahi A."/>
            <person name="Vermont S.J."/>
            <person name="Otto T.D."/>
            <person name="Wastling J."/>
            <person name="Pain A."/>
        </authorList>
    </citation>
    <scope>NUCLEOTIDE SEQUENCE</scope>
    <source>
        <strain evidence="4">Liverpool</strain>
    </source>
</reference>
<dbReference type="EMBL" id="LN714487">
    <property type="protein sequence ID" value="CEL70864.1"/>
    <property type="molecule type" value="Genomic_DNA"/>
</dbReference>
<name>A0A0F7UL58_NEOCL</name>
<dbReference type="Pfam" id="PF00085">
    <property type="entry name" value="Thioredoxin"/>
    <property type="match status" value="1"/>
</dbReference>
<keyword evidence="2" id="KW-1133">Transmembrane helix</keyword>
<dbReference type="GO" id="GO:0034976">
    <property type="term" value="P:response to endoplasmic reticulum stress"/>
    <property type="evidence" value="ECO:0007669"/>
    <property type="project" value="TreeGrafter"/>
</dbReference>
<dbReference type="PROSITE" id="PS51257">
    <property type="entry name" value="PROKAR_LIPOPROTEIN"/>
    <property type="match status" value="1"/>
</dbReference>